<accession>A0A1Y0B2F1</accession>
<evidence type="ECO:0000256" key="1">
    <source>
        <dbReference type="SAM" id="MobiDB-lite"/>
    </source>
</evidence>
<name>A0A1Y0B2F1_9LAMI</name>
<keyword evidence="2" id="KW-0496">Mitochondrion</keyword>
<organism evidence="2">
    <name type="scientific">Utricularia reniformis</name>
    <dbReference type="NCBI Taxonomy" id="192314"/>
    <lineage>
        <taxon>Eukaryota</taxon>
        <taxon>Viridiplantae</taxon>
        <taxon>Streptophyta</taxon>
        <taxon>Embryophyta</taxon>
        <taxon>Tracheophyta</taxon>
        <taxon>Spermatophyta</taxon>
        <taxon>Magnoliopsida</taxon>
        <taxon>eudicotyledons</taxon>
        <taxon>Gunneridae</taxon>
        <taxon>Pentapetalae</taxon>
        <taxon>asterids</taxon>
        <taxon>lamiids</taxon>
        <taxon>Lamiales</taxon>
        <taxon>Lentibulariaceae</taxon>
        <taxon>Utricularia</taxon>
    </lineage>
</organism>
<proteinExistence type="predicted"/>
<gene>
    <name evidence="2" type="ORF">AEK19_MT1331</name>
</gene>
<geneLocation type="mitochondrion" evidence="2"/>
<protein>
    <submittedName>
        <fullName evidence="2">Uncharacterized protein</fullName>
    </submittedName>
</protein>
<evidence type="ECO:0000313" key="2">
    <source>
        <dbReference type="EMBL" id="ART31529.1"/>
    </source>
</evidence>
<dbReference type="EMBL" id="KY774314">
    <property type="protein sequence ID" value="ART31529.1"/>
    <property type="molecule type" value="Genomic_DNA"/>
</dbReference>
<sequence length="96" mass="11167">MYGVARPLVRNAFFLFHRSAFLIQFHILFSDIMNTTPGQTTRLQGPWRLFVLLRIRCGAERQSESKKVGKQSKKSKEKIRSLRGQKKRTRLIPPPA</sequence>
<feature type="region of interest" description="Disordered" evidence="1">
    <location>
        <begin position="60"/>
        <end position="96"/>
    </location>
</feature>
<feature type="compositionally biased region" description="Basic residues" evidence="1">
    <location>
        <begin position="68"/>
        <end position="90"/>
    </location>
</feature>
<reference evidence="2" key="1">
    <citation type="submission" date="2017-03" db="EMBL/GenBank/DDBJ databases">
        <title>The mitochondrial genome of the carnivorous plant Utricularia reniformis (Lentibulariaceae): structure, comparative analysis and evolutionary landmarks.</title>
        <authorList>
            <person name="Silva S.R."/>
            <person name="Alvarenga D.O."/>
            <person name="Michael T.P."/>
            <person name="Miranda V.F.O."/>
            <person name="Varani A.M."/>
        </authorList>
    </citation>
    <scope>NUCLEOTIDE SEQUENCE</scope>
</reference>
<dbReference type="AlphaFoldDB" id="A0A1Y0B2F1"/>